<feature type="domain" description="Laminin IV type A" evidence="18">
    <location>
        <begin position="1594"/>
        <end position="1772"/>
    </location>
</feature>
<keyword evidence="4 15" id="KW-0732">Signal</keyword>
<dbReference type="FunFam" id="2.10.25.10:FF:000083">
    <property type="entry name" value="Laminin subunit alpha"/>
    <property type="match status" value="1"/>
</dbReference>
<gene>
    <name evidence="20" type="ORF">MATL_G00254030</name>
</gene>
<feature type="disulfide bond" evidence="12">
    <location>
        <begin position="1386"/>
        <end position="1403"/>
    </location>
</feature>
<dbReference type="Gene3D" id="2.60.120.200">
    <property type="match status" value="5"/>
</dbReference>
<dbReference type="PROSITE" id="PS01248">
    <property type="entry name" value="EGF_LAM_1"/>
    <property type="match status" value="7"/>
</dbReference>
<organism evidence="20 21">
    <name type="scientific">Megalops atlanticus</name>
    <name type="common">Tarpon</name>
    <name type="synonym">Clupea gigantea</name>
    <dbReference type="NCBI Taxonomy" id="7932"/>
    <lineage>
        <taxon>Eukaryota</taxon>
        <taxon>Metazoa</taxon>
        <taxon>Chordata</taxon>
        <taxon>Craniata</taxon>
        <taxon>Vertebrata</taxon>
        <taxon>Euteleostomi</taxon>
        <taxon>Actinopterygii</taxon>
        <taxon>Neopterygii</taxon>
        <taxon>Teleostei</taxon>
        <taxon>Elopiformes</taxon>
        <taxon>Megalopidae</taxon>
        <taxon>Megalops</taxon>
    </lineage>
</organism>
<evidence type="ECO:0000256" key="8">
    <source>
        <dbReference type="ARBA" id="ARBA00023054"/>
    </source>
</evidence>
<feature type="signal peptide" evidence="15">
    <location>
        <begin position="1"/>
        <end position="27"/>
    </location>
</feature>
<evidence type="ECO:0000256" key="7">
    <source>
        <dbReference type="ARBA" id="ARBA00022889"/>
    </source>
</evidence>
<feature type="domain" description="Laminin EGF-like" evidence="17">
    <location>
        <begin position="1529"/>
        <end position="1573"/>
    </location>
</feature>
<dbReference type="Pfam" id="PF00055">
    <property type="entry name" value="Laminin_N"/>
    <property type="match status" value="1"/>
</dbReference>
<feature type="domain" description="Laminin G" evidence="16">
    <location>
        <begin position="2912"/>
        <end position="3067"/>
    </location>
</feature>
<dbReference type="PANTHER" id="PTHR10574">
    <property type="entry name" value="NETRIN/LAMININ-RELATED"/>
    <property type="match status" value="1"/>
</dbReference>
<dbReference type="SMART" id="SM00136">
    <property type="entry name" value="LamNT"/>
    <property type="match status" value="1"/>
</dbReference>
<dbReference type="GO" id="GO:0009888">
    <property type="term" value="P:tissue development"/>
    <property type="evidence" value="ECO:0007669"/>
    <property type="project" value="TreeGrafter"/>
</dbReference>
<dbReference type="SUPFAM" id="SSF49899">
    <property type="entry name" value="Concanavalin A-like lectins/glucanases"/>
    <property type="match status" value="5"/>
</dbReference>
<feature type="domain" description="Laminin EGF-like" evidence="17">
    <location>
        <begin position="730"/>
        <end position="782"/>
    </location>
</feature>
<comment type="caution">
    <text evidence="12">Lacks conserved residue(s) required for the propagation of feature annotation.</text>
</comment>
<dbReference type="CDD" id="cd00110">
    <property type="entry name" value="LamG"/>
    <property type="match status" value="4"/>
</dbReference>
<dbReference type="PROSITE" id="PS51115">
    <property type="entry name" value="LAMININ_IVA"/>
    <property type="match status" value="1"/>
</dbReference>
<feature type="domain" description="Laminin EGF-like" evidence="17">
    <location>
        <begin position="418"/>
        <end position="461"/>
    </location>
</feature>
<dbReference type="GO" id="GO:0030155">
    <property type="term" value="P:regulation of cell adhesion"/>
    <property type="evidence" value="ECO:0007669"/>
    <property type="project" value="InterPro"/>
</dbReference>
<dbReference type="GO" id="GO:0045995">
    <property type="term" value="P:regulation of embryonic development"/>
    <property type="evidence" value="ECO:0007669"/>
    <property type="project" value="InterPro"/>
</dbReference>
<dbReference type="Pfam" id="PF06009">
    <property type="entry name" value="Laminin_II"/>
    <property type="match status" value="1"/>
</dbReference>
<feature type="disulfide bond" evidence="12">
    <location>
        <begin position="1842"/>
        <end position="1851"/>
    </location>
</feature>
<reference evidence="20" key="1">
    <citation type="submission" date="2021-01" db="EMBL/GenBank/DDBJ databases">
        <authorList>
            <person name="Zahm M."/>
            <person name="Roques C."/>
            <person name="Cabau C."/>
            <person name="Klopp C."/>
            <person name="Donnadieu C."/>
            <person name="Jouanno E."/>
            <person name="Lampietro C."/>
            <person name="Louis A."/>
            <person name="Herpin A."/>
            <person name="Echchiki A."/>
            <person name="Berthelot C."/>
            <person name="Parey E."/>
            <person name="Roest-Crollius H."/>
            <person name="Braasch I."/>
            <person name="Postlethwait J."/>
            <person name="Bobe J."/>
            <person name="Montfort J."/>
            <person name="Bouchez O."/>
            <person name="Begum T."/>
            <person name="Mejri S."/>
            <person name="Adams A."/>
            <person name="Chen W.-J."/>
            <person name="Guiguen Y."/>
        </authorList>
    </citation>
    <scope>NUCLEOTIDE SEQUENCE</scope>
    <source>
        <strain evidence="20">YG-15Mar2019-1</strain>
        <tissue evidence="20">Brain</tissue>
    </source>
</reference>
<feature type="domain" description="Laminin G" evidence="16">
    <location>
        <begin position="3110"/>
        <end position="3280"/>
    </location>
</feature>
<keyword evidence="7" id="KW-0130">Cell adhesion</keyword>
<dbReference type="Pfam" id="PF00053">
    <property type="entry name" value="EGF_laminin"/>
    <property type="match status" value="14"/>
</dbReference>
<evidence type="ECO:0000256" key="4">
    <source>
        <dbReference type="ARBA" id="ARBA00022729"/>
    </source>
</evidence>
<dbReference type="GO" id="GO:0005604">
    <property type="term" value="C:basement membrane"/>
    <property type="evidence" value="ECO:0007669"/>
    <property type="project" value="UniProtKB-SubCell"/>
</dbReference>
<dbReference type="Gene3D" id="1.20.120.330">
    <property type="entry name" value="Nucleotidyltransferases domain 2"/>
    <property type="match status" value="1"/>
</dbReference>
<feature type="domain" description="Laminin N-terminal" evidence="19">
    <location>
        <begin position="35"/>
        <end position="288"/>
    </location>
</feature>
<feature type="disulfide bond" evidence="12">
    <location>
        <begin position="632"/>
        <end position="644"/>
    </location>
</feature>
<evidence type="ECO:0000259" key="18">
    <source>
        <dbReference type="PROSITE" id="PS51115"/>
    </source>
</evidence>
<evidence type="ECO:0000256" key="14">
    <source>
        <dbReference type="SAM" id="MobiDB-lite"/>
    </source>
</evidence>
<keyword evidence="21" id="KW-1185">Reference proteome</keyword>
<dbReference type="Proteomes" id="UP001046870">
    <property type="component" value="Chromosome 24"/>
</dbReference>
<feature type="disulfide bond" evidence="12">
    <location>
        <begin position="753"/>
        <end position="762"/>
    </location>
</feature>
<dbReference type="FunFam" id="2.10.25.10:FF:000388">
    <property type="entry name" value="Laminin subunit alpha"/>
    <property type="match status" value="1"/>
</dbReference>
<dbReference type="PANTHER" id="PTHR10574:SF406">
    <property type="entry name" value="LAMININ SUBUNIT ALPHA 5"/>
    <property type="match status" value="1"/>
</dbReference>
<feature type="domain" description="Laminin EGF-like" evidence="17">
    <location>
        <begin position="1823"/>
        <end position="1869"/>
    </location>
</feature>
<dbReference type="PROSITE" id="PS50027">
    <property type="entry name" value="EGF_LAM_2"/>
    <property type="match status" value="11"/>
</dbReference>
<keyword evidence="5" id="KW-0677">Repeat</keyword>
<dbReference type="Pfam" id="PF00052">
    <property type="entry name" value="Laminin_B"/>
    <property type="match status" value="1"/>
</dbReference>
<protein>
    <recommendedName>
        <fullName evidence="22">Laminin subunit alpha-3</fullName>
    </recommendedName>
</protein>
<feature type="region of interest" description="Disordered" evidence="14">
    <location>
        <begin position="1187"/>
        <end position="1219"/>
    </location>
</feature>
<feature type="disulfide bond" evidence="12">
    <location>
        <begin position="607"/>
        <end position="616"/>
    </location>
</feature>
<evidence type="ECO:0000259" key="16">
    <source>
        <dbReference type="PROSITE" id="PS50025"/>
    </source>
</evidence>
<dbReference type="InterPro" id="IPR010307">
    <property type="entry name" value="Laminin_dom_II"/>
</dbReference>
<sequence length="3463" mass="381674">MARGTEGVHSTTLLVSVTLAVLGAVRAQVPGNEITGFSLNPPYFNLAEGARISATATCGEDETGRPRSDLYCKLVGGPTTGLPSQTIQGQFCDHCNSNDPNTAHPASNAIDGTERWWQSPPLSRGLNYNEVNITLDLGQLFHVAYILIKFANSPRPDLWVLERSLDYGRTYIPWQYFAHLKRDCIEVFGKQPNARIIQDDDQICTTEYSRIVPLENGEIVVSLVNGRPGSRNFTYSPVLRDFTKATNIRLHFMRTNTLLGHLISKAQRDPTVTRRYYYSIKDISIGGRCMCHGHAQVCGARNPYNPNRLQCDCQHNTCGESCDRCCPGFNQKPWRAATTDSANECQPCQCHSHATDCYYDPEVERRGASLNIYGQYDGGGVCINCQHNTAGVNCEHCAPGFYRPHGVRPESPYACTPCRCDPRTTAGCEDGSGRCICRPNFSGDNCDRCAHGYYGFPQCIAYPTPYTSTTKSPAGDIKDPDTCPVGYFGPPNCRPCQCGGPGVADRVCDGRTGNCQCRPGFRGRFCDQCTLGNFNYPNCQGCPCHPEGTVREVCDASGRCLCRPEVEGPQCDRCRPGYHSFPNCQVCRCDGVGVADRVCGPGGECRCHSNYAGRQCERCAAGYYGYPNCAACQCSREGSYDVSCDPVSGQCQCRPGISGQRCDHCTQGGRFPQCGVPESQCNPVGTDLRRVDPNSGFCPCLPDVEGPLCDRCKPLFWNLSPENPNGCTECLCDGKGTLSGVGECKQENGECYCKPNTCDHSCNTCKEGYYLLQKKNYFGCQGCQCDVGGAVSPGCSEPSGQCQCRKHVEGRTCTRPETNFYFPDLHHMKYEVEDGITPNGRPVRFGYDSKEFPDFSWRGYATMSPAQSEVKVTVHVDERKHSLFRVVLRFANPLGETVTGYVTASRVRGGEGPGQGKEVVFPPTATPAFLTIPGNGFVEAFPLAPGKWAIHIRAEGVLLDYLVLLPSNYYEAPILQDKITEACSYLSTTENHNRNCLLYRHMPMDRFPSVLGSQGLYSSRGRRKRQVRLRRPTADHPEMASVSGRQAQLQLTLRVPAPGQYALVLEYASEVDTVQNANLLISGQTEAQARVNIYSCAYSFLCRGVAVDWSSRVAVFQLSHKTDLFLQTSTASFLLHKVYAVPIENFCMEYVDPKVFCIHRHSSEDSRFCVPSQYELPSSALLLDAPARAASPSPPPGGGADRLRPSPSARPPGKGSCSNPPRCVVETLQWQTEISFYARAPAAGRYVFVVHFRQPEHLSFPVEVQVDGGRPWTGSLNAYFCPHVSGCRDVVVAERRIALGLPRQQFTVTLRIPPGTTLTLDYILVVPDDSYRPELLKEKPLDKSSDFINQCGGNSFYINSSSSQFCRDSARSLVAFFNDGALPCNCDKIGATGPTCAPVGGQCPCRPNVIGRKCTRCATGYYGFPYCRPCECGKRLCDEVTGQCICPPQTVKPACDVCESQTFSYHPLLGCEGCDCSPNGVVNPAEGDCDQDTGQCSCKDRVGGRQCDHCTPGYYRFPECVQCNCKQGGTVPEVCHPQTGVCLCKKNVEGAKCDSCRAGSFHFDAANPKGCTSCFCFGATDKCRSSDKRRAKFVDMQNWRLEKSNQEEVPSVYNSASNTVVADVQELPATIQNLHWVAPASYLGDRVSSYGGYLTYQVKSFGIPSEGMTLLDRRPDIQLKGEQMTLVHQDPMAPSADRLYHGRVQLLEGNFRHGGTNRPVSREELMMVLSGLEGLRIRGLYFSQSQRLSLGEVGLEEASPTGSGAAASTVEVCECPPGHRGDSCQSVRLPSLDDQSTSSVNQKCAPGHYRERKGLYLGHCVPCSCNGLSNECDEATGRCLNCKRNTAGDQCERCKEGYYGNAAQRTCQVCPCPFNVESNSFATSCRQVAGGFECVCKQGYTGPRCERCAPGYYGDPMAFKGSCLPCNCNGNGCDSRTGVCKNSLEPKDTTDEQCQDCDNCVQTLLNDLERLDAELSKLKSQLENVSASSAAKDRLKKLEDAITATKNLVNKYNATVSSQIPKVKQLEEEVLVLNDDIGVLKKKANNNSETAKKAVEEADKTHQRAKDLMSEVESIIKKINDLLKQLSTMTNTGGVVPTEELEKMLADAERMLKEMTDRDFSDPKKAAETEREEARKLLDYIKNNVTRQYDINKETADRLAGLLKEHEAKLKDLEEALKEADDTVKKANRQNGLNAQALKEILKRKEDLEKERKKVADQIAMAKDQLKDTADLLSMLEDSKKEYEELAAQLDGAKTDLIKKVNSISLAASKEDIVNKAEEHARTLERLANELKEAVRNGSGSAEVRCAVDAIDAYKNITEAIKAAEEATKEAKEAADKALRDVQGQDLTKRAKDLKDKGKALLDEATNAEKDLKAATDELDAQKKRLNKAEKKKEALKKDLQTAQDELDKINRDDIGDIIDMAKATAADADDKTNKVMDRINTIKDEVDKIKVLPVDSNLDSLLNDVDNSVKNLTNAIPSLLDKIKDIDDLSSQITPNNNVSENIKRIKELIELARDAANRITVPMKFLGDSYVELRTPSNLDDLRAYTSLSLSLQRPNTQSSDRGDGARARRQAPVDDGNLFVLYLGSNNTSKDYIGMALRNNQLFCIYKLNGREYEVQTDFITKSESEPSYFDKVDLMRIYEDVKVNLTKFYTSNTPYPTVSYTKNGDQEWNLLSLKPEEVVFYVGGYPDDFTPPASLKYPKYKGCIEMSTFNERFISLYNFKKVFNVSATPCKRHIPSELFLYFEGSGYAKLPIERVTPTLFFSQGIFTQSENAVLLYIGNENSYYMVTVERGHVVARGRQGDKVLEPVRTVTKMFPLEKEEDIFIILSSTQKQLNVRIRGNIVLSFPYTPEEFKTYYLGGLPLSLRERDNITTPPLKGCVKNVKLGGSFPTFEEKVGISRGCPTNFLASRKAEFSLGSSLSAPSTGFSLTGDASISLGFKSTEKNGLLLKNSQAGSGIELSLRNGLLLVKFNDKTWKSTKTYEDGEWHYLTVTKTGQSLKLQIDEEEKGQLDGLTPVSSDGGDIILGKDTFKGCLTNLYMRRTLYQPEDLSKFSSSGEVLLDVCSAERPPLLMLADRNRTASAGSMTKKEAGGDSASSCRLPTPVKHSYRLGGSASYLSYSIAPETLQNRPHFSLDVRTSSADGLLLYMASSRGSSHLALYMAKGRIRLSIGGKRHIFNREKYNNGKWHTVMFSWERRKFRLVVDGLRAHDGQLSPDEARSFSLQSPVYLGGVPTSIHTEQQWKAVPRRGVIGCIRNFKMNGQPMTEPTANHGAAPCFDGPAEEGAYFSGNGGYAVIEESFVVGVSFELVFEVRPRNLTGVLFHVGGSHGHHLGLFLRKGEVVVQVNNGAGEFSVSVAPQQTLCDGMFHRVAVIKRNNVVQLDVDAEEQYKVGPSSAVSTRTRDPLYVGGIPETSQHTQPPVRTSFVGCLQNVRINGNLVSFDKVARVVGPVNLRECPAS</sequence>
<feature type="chain" id="PRO_5039347233" description="Laminin subunit alpha-3" evidence="15">
    <location>
        <begin position="28"/>
        <end position="3463"/>
    </location>
</feature>
<keyword evidence="9 12" id="KW-1015">Disulfide bond</keyword>
<evidence type="ECO:0000259" key="17">
    <source>
        <dbReference type="PROSITE" id="PS50027"/>
    </source>
</evidence>
<dbReference type="InterPro" id="IPR001791">
    <property type="entry name" value="Laminin_G"/>
</dbReference>
<keyword evidence="11 12" id="KW-0424">Laminin EGF-like domain</keyword>
<keyword evidence="3" id="KW-0272">Extracellular matrix</keyword>
<feature type="compositionally biased region" description="Basic residues" evidence="14">
    <location>
        <begin position="1020"/>
        <end position="1031"/>
    </location>
</feature>
<dbReference type="OrthoDB" id="5984158at2759"/>
<evidence type="ECO:0000256" key="15">
    <source>
        <dbReference type="SAM" id="SignalP"/>
    </source>
</evidence>
<dbReference type="FunFam" id="2.10.25.10:FF:000011">
    <property type="entry name" value="Cadherin EGF LAG seven-pass G-type receptor"/>
    <property type="match status" value="1"/>
</dbReference>
<feature type="domain" description="Laminin EGF-like" evidence="17">
    <location>
        <begin position="1870"/>
        <end position="1925"/>
    </location>
</feature>
<dbReference type="GO" id="GO:0009887">
    <property type="term" value="P:animal organ morphogenesis"/>
    <property type="evidence" value="ECO:0007669"/>
    <property type="project" value="TreeGrafter"/>
</dbReference>
<dbReference type="FunFam" id="2.10.25.10:FF:000069">
    <property type="entry name" value="Laminin subunit alpha 1"/>
    <property type="match status" value="1"/>
</dbReference>
<name>A0A9D3PDC3_MEGAT</name>
<dbReference type="InterPro" id="IPR000034">
    <property type="entry name" value="Laminin_IV"/>
</dbReference>
<dbReference type="Pfam" id="PF02210">
    <property type="entry name" value="Laminin_G_2"/>
    <property type="match status" value="4"/>
</dbReference>
<dbReference type="FunFam" id="2.10.25.10:FF:000034">
    <property type="entry name" value="Laminin subunit alpha 3"/>
    <property type="match status" value="1"/>
</dbReference>
<dbReference type="SMART" id="SM00282">
    <property type="entry name" value="LamG"/>
    <property type="match status" value="5"/>
</dbReference>
<dbReference type="PROSITE" id="PS00022">
    <property type="entry name" value="EGF_1"/>
    <property type="match status" value="2"/>
</dbReference>
<keyword evidence="2" id="KW-0964">Secreted</keyword>
<dbReference type="PROSITE" id="PS50025">
    <property type="entry name" value="LAM_G_DOMAIN"/>
    <property type="match status" value="4"/>
</dbReference>
<evidence type="ECO:0000256" key="11">
    <source>
        <dbReference type="ARBA" id="ARBA00023292"/>
    </source>
</evidence>
<feature type="disulfide bond" evidence="12">
    <location>
        <begin position="562"/>
        <end position="571"/>
    </location>
</feature>
<feature type="disulfide bond" evidence="12">
    <location>
        <begin position="1896"/>
        <end position="1905"/>
    </location>
</feature>
<dbReference type="InterPro" id="IPR008211">
    <property type="entry name" value="Laminin_N"/>
</dbReference>
<evidence type="ECO:0000313" key="21">
    <source>
        <dbReference type="Proteomes" id="UP001046870"/>
    </source>
</evidence>
<dbReference type="SUPFAM" id="SSF57196">
    <property type="entry name" value="EGF/Laminin"/>
    <property type="match status" value="14"/>
</dbReference>
<dbReference type="GO" id="GO:0007155">
    <property type="term" value="P:cell adhesion"/>
    <property type="evidence" value="ECO:0007669"/>
    <property type="project" value="UniProtKB-KW"/>
</dbReference>
<dbReference type="GO" id="GO:0005102">
    <property type="term" value="F:signaling receptor binding"/>
    <property type="evidence" value="ECO:0007669"/>
    <property type="project" value="InterPro"/>
</dbReference>
<dbReference type="CDD" id="cd00055">
    <property type="entry name" value="EGF_Lam"/>
    <property type="match status" value="15"/>
</dbReference>
<dbReference type="InterPro" id="IPR002049">
    <property type="entry name" value="LE_dom"/>
</dbReference>
<dbReference type="FunFam" id="2.10.25.10:FF:000106">
    <property type="entry name" value="Heparan sulfate proteoglycan 2"/>
    <property type="match status" value="1"/>
</dbReference>
<feature type="domain" description="Laminin EGF-like" evidence="17">
    <location>
        <begin position="587"/>
        <end position="631"/>
    </location>
</feature>
<dbReference type="Gene3D" id="2.10.25.10">
    <property type="entry name" value="Laminin"/>
    <property type="match status" value="15"/>
</dbReference>
<feature type="disulfide bond" evidence="12">
    <location>
        <begin position="653"/>
        <end position="662"/>
    </location>
</feature>
<dbReference type="GO" id="GO:0030334">
    <property type="term" value="P:regulation of cell migration"/>
    <property type="evidence" value="ECO:0007669"/>
    <property type="project" value="InterPro"/>
</dbReference>
<feature type="disulfide bond" evidence="12">
    <location>
        <begin position="634"/>
        <end position="651"/>
    </location>
</feature>
<feature type="disulfide bond" evidence="12">
    <location>
        <begin position="517"/>
        <end position="526"/>
    </location>
</feature>
<evidence type="ECO:0000259" key="19">
    <source>
        <dbReference type="PROSITE" id="PS51117"/>
    </source>
</evidence>
<keyword evidence="6" id="KW-0084">Basement membrane</keyword>
<evidence type="ECO:0000256" key="3">
    <source>
        <dbReference type="ARBA" id="ARBA00022530"/>
    </source>
</evidence>
<feature type="domain" description="Laminin G" evidence="16">
    <location>
        <begin position="2741"/>
        <end position="2905"/>
    </location>
</feature>
<feature type="region of interest" description="Disordered" evidence="14">
    <location>
        <begin position="1015"/>
        <end position="1036"/>
    </location>
</feature>
<feature type="coiled-coil region" evidence="13">
    <location>
        <begin position="1961"/>
        <end position="2413"/>
    </location>
</feature>
<dbReference type="InterPro" id="IPR000742">
    <property type="entry name" value="EGF"/>
</dbReference>
<dbReference type="InterPro" id="IPR056863">
    <property type="entry name" value="LMN_ATRN_NET-like_EGF"/>
</dbReference>
<dbReference type="SMART" id="SM00281">
    <property type="entry name" value="LamB"/>
    <property type="match status" value="1"/>
</dbReference>
<evidence type="ECO:0000256" key="9">
    <source>
        <dbReference type="ARBA" id="ARBA00023157"/>
    </source>
</evidence>
<dbReference type="FunFam" id="2.10.25.10:FF:000209">
    <property type="entry name" value="Laminin subunit alpha 5"/>
    <property type="match status" value="2"/>
</dbReference>
<feature type="region of interest" description="Disordered" evidence="14">
    <location>
        <begin position="3080"/>
        <end position="3102"/>
    </location>
</feature>
<comment type="caution">
    <text evidence="20">The sequence shown here is derived from an EMBL/GenBank/DDBJ whole genome shotgun (WGS) entry which is preliminary data.</text>
</comment>
<feature type="domain" description="Laminin G" evidence="16">
    <location>
        <begin position="3287"/>
        <end position="3460"/>
    </location>
</feature>
<proteinExistence type="predicted"/>
<feature type="disulfide bond" evidence="12">
    <location>
        <begin position="496"/>
        <end position="508"/>
    </location>
</feature>
<keyword evidence="10" id="KW-0325">Glycoprotein</keyword>
<feature type="disulfide bond" evidence="12">
    <location>
        <begin position="1498"/>
        <end position="1507"/>
    </location>
</feature>
<evidence type="ECO:0008006" key="22">
    <source>
        <dbReference type="Google" id="ProtNLM"/>
    </source>
</evidence>
<evidence type="ECO:0000256" key="13">
    <source>
        <dbReference type="SAM" id="Coils"/>
    </source>
</evidence>
<evidence type="ECO:0000256" key="1">
    <source>
        <dbReference type="ARBA" id="ARBA00004302"/>
    </source>
</evidence>
<dbReference type="PRINTS" id="PR00011">
    <property type="entry name" value="EGFLAMININ"/>
</dbReference>
<dbReference type="FunFam" id="2.60.120.260:FF:000092">
    <property type="entry name" value="Laminin subunit alpha-3"/>
    <property type="match status" value="1"/>
</dbReference>
<dbReference type="SMART" id="SM00180">
    <property type="entry name" value="EGF_Lam"/>
    <property type="match status" value="16"/>
</dbReference>
<feature type="domain" description="Laminin EGF-like" evidence="17">
    <location>
        <begin position="496"/>
        <end position="541"/>
    </location>
</feature>
<dbReference type="Pfam" id="PF06008">
    <property type="entry name" value="Laminin_I"/>
    <property type="match status" value="1"/>
</dbReference>
<feature type="disulfide bond" evidence="12">
    <location>
        <begin position="498"/>
        <end position="515"/>
    </location>
</feature>
<feature type="disulfide bond" evidence="12">
    <location>
        <begin position="1384"/>
        <end position="1396"/>
    </location>
</feature>
<dbReference type="InterPro" id="IPR013320">
    <property type="entry name" value="ConA-like_dom_sf"/>
</dbReference>
<feature type="domain" description="Laminin EGF-like" evidence="17">
    <location>
        <begin position="632"/>
        <end position="683"/>
    </location>
</feature>
<evidence type="ECO:0000256" key="2">
    <source>
        <dbReference type="ARBA" id="ARBA00022525"/>
    </source>
</evidence>
<accession>A0A9D3PDC3</accession>
<dbReference type="FunFam" id="2.10.25.10:FF:000084">
    <property type="entry name" value="Laminin subunit alpha 3"/>
    <property type="match status" value="1"/>
</dbReference>
<dbReference type="FunFam" id="2.60.120.200:FF:000150">
    <property type="entry name" value="Laminin subunit alpha 5"/>
    <property type="match status" value="1"/>
</dbReference>
<feature type="domain" description="Laminin EGF-like" evidence="17">
    <location>
        <begin position="1384"/>
        <end position="1429"/>
    </location>
</feature>
<evidence type="ECO:0000256" key="6">
    <source>
        <dbReference type="ARBA" id="ARBA00022869"/>
    </source>
</evidence>
<dbReference type="Gene3D" id="2.60.120.260">
    <property type="entry name" value="Galactose-binding domain-like"/>
    <property type="match status" value="1"/>
</dbReference>
<feature type="disulfide bond" evidence="12">
    <location>
        <begin position="542"/>
        <end position="554"/>
    </location>
</feature>
<comment type="subcellular location">
    <subcellularLocation>
        <location evidence="1">Secreted</location>
        <location evidence="1">Extracellular space</location>
        <location evidence="1">Extracellular matrix</location>
        <location evidence="1">Basement membrane</location>
    </subcellularLocation>
</comment>
<keyword evidence="8 13" id="KW-0175">Coiled coil</keyword>
<evidence type="ECO:0000256" key="12">
    <source>
        <dbReference type="PROSITE-ProRule" id="PRU00460"/>
    </source>
</evidence>
<feature type="domain" description="Laminin EGF-like" evidence="17">
    <location>
        <begin position="1474"/>
        <end position="1527"/>
    </location>
</feature>
<feature type="disulfide bond" evidence="12">
    <location>
        <begin position="1405"/>
        <end position="1414"/>
    </location>
</feature>
<dbReference type="InterPro" id="IPR050440">
    <property type="entry name" value="Laminin/Netrin_ECM"/>
</dbReference>
<dbReference type="EMBL" id="JAFDVH010000024">
    <property type="protein sequence ID" value="KAG7455201.1"/>
    <property type="molecule type" value="Genomic_DNA"/>
</dbReference>
<feature type="disulfide bond" evidence="12">
    <location>
        <begin position="587"/>
        <end position="599"/>
    </location>
</feature>
<dbReference type="PROSITE" id="PS51117">
    <property type="entry name" value="LAMININ_NTER"/>
    <property type="match status" value="1"/>
</dbReference>
<feature type="domain" description="Laminin EGF-like" evidence="17">
    <location>
        <begin position="542"/>
        <end position="586"/>
    </location>
</feature>
<dbReference type="SMART" id="SM00181">
    <property type="entry name" value="EGF"/>
    <property type="match status" value="9"/>
</dbReference>
<feature type="disulfide bond" evidence="12">
    <location>
        <begin position="437"/>
        <end position="446"/>
    </location>
</feature>
<dbReference type="InterPro" id="IPR009254">
    <property type="entry name" value="Laminin_aI"/>
</dbReference>
<evidence type="ECO:0000313" key="20">
    <source>
        <dbReference type="EMBL" id="KAG7455201.1"/>
    </source>
</evidence>
<dbReference type="Pfam" id="PF24973">
    <property type="entry name" value="EGF_LMN_ATRN"/>
    <property type="match status" value="1"/>
</dbReference>
<dbReference type="FunFam" id="2.10.25.10:FF:000090">
    <property type="entry name" value="laminin subunit alpha"/>
    <property type="match status" value="1"/>
</dbReference>
<evidence type="ECO:0000256" key="5">
    <source>
        <dbReference type="ARBA" id="ARBA00022737"/>
    </source>
</evidence>
<feature type="disulfide bond" evidence="12">
    <location>
        <begin position="1544"/>
        <end position="1553"/>
    </location>
</feature>
<evidence type="ECO:0000256" key="10">
    <source>
        <dbReference type="ARBA" id="ARBA00023180"/>
    </source>
</evidence>
<dbReference type="GO" id="GO:0005576">
    <property type="term" value="C:extracellular region"/>
    <property type="evidence" value="ECO:0007669"/>
    <property type="project" value="UniProtKB-ARBA"/>
</dbReference>